<dbReference type="AlphaFoldDB" id="A0A8H3E5M8"/>
<dbReference type="GO" id="GO:0003677">
    <property type="term" value="F:DNA binding"/>
    <property type="evidence" value="ECO:0007669"/>
    <property type="project" value="UniProtKB-KW"/>
</dbReference>
<accession>A0A8H3E5M8</accession>
<dbReference type="EMBL" id="CAJNJQ010002566">
    <property type="protein sequence ID" value="CAE7179840.1"/>
    <property type="molecule type" value="Genomic_DNA"/>
</dbReference>
<evidence type="ECO:0000256" key="2">
    <source>
        <dbReference type="ARBA" id="ARBA00022723"/>
    </source>
</evidence>
<dbReference type="CDD" id="cd12148">
    <property type="entry name" value="fungal_TF_MHR"/>
    <property type="match status" value="1"/>
</dbReference>
<organism evidence="7 8">
    <name type="scientific">Rhizoctonia solani</name>
    <dbReference type="NCBI Taxonomy" id="456999"/>
    <lineage>
        <taxon>Eukaryota</taxon>
        <taxon>Fungi</taxon>
        <taxon>Dikarya</taxon>
        <taxon>Basidiomycota</taxon>
        <taxon>Agaricomycotina</taxon>
        <taxon>Agaricomycetes</taxon>
        <taxon>Cantharellales</taxon>
        <taxon>Ceratobasidiaceae</taxon>
        <taxon>Rhizoctonia</taxon>
    </lineage>
</organism>
<evidence type="ECO:0000256" key="5">
    <source>
        <dbReference type="SAM" id="MobiDB-lite"/>
    </source>
</evidence>
<comment type="caution">
    <text evidence="7">The sequence shown here is derived from an EMBL/GenBank/DDBJ whole genome shotgun (WGS) entry which is preliminary data.</text>
</comment>
<name>A0A8H3E5M8_9AGAM</name>
<dbReference type="PANTHER" id="PTHR46910">
    <property type="entry name" value="TRANSCRIPTION FACTOR PDR1"/>
    <property type="match status" value="1"/>
</dbReference>
<keyword evidence="4" id="KW-0539">Nucleus</keyword>
<proteinExistence type="predicted"/>
<keyword evidence="2" id="KW-0479">Metal-binding</keyword>
<evidence type="ECO:0000256" key="1">
    <source>
        <dbReference type="ARBA" id="ARBA00004123"/>
    </source>
</evidence>
<dbReference type="GO" id="GO:0005634">
    <property type="term" value="C:nucleus"/>
    <property type="evidence" value="ECO:0007669"/>
    <property type="project" value="UniProtKB-SubCell"/>
</dbReference>
<comment type="subcellular location">
    <subcellularLocation>
        <location evidence="1">Nucleus</location>
    </subcellularLocation>
</comment>
<sequence length="787" mass="86786">MLPFKVSLCLRSDPGRRLRPMSQTQSRVRMDTNKKADSSTGQRVLPGINIKREVDNLLNIDHGVVSNDASTSQTSINRARDNLTLSLGHSLGLVSSPFISQLLQTIRLAAPPTTLGAYELEAGVTWKNAPPDLLPQYYGSSSIENMVQYAQSYLSQVPDGGEHFRSKRWLTPSVESHPYASGNPQPPANVQVEVPSEDLLATLIDGYFERVNILLPILHRPLFESQLRDNLHTQDEDFMRLVLMVCAVGARWCDDPRVLDDQCSSKLSAGHRWFRSAYKDGINAVPTNIMPSLTNVQFMVISVVFILGTSFHDTAWLFAAKVSTTFQALGVHRRKQSHTLADELIKRAFRQEFLLFGGAILYSIVFTTTGKPSAFQNFDIDVDDVMEIEDICWAPELDAPPPPLQGASSQFSALNHTYRLCIIIGQALQTVFAPVDVKAQIGLGSSQGEEWIVRNLNQQLNLWAASIPGNCKVTSPFSIKFDADGCNLRLPTPEHFTERPIPHLYLVVTLWTSYCYAVIYINRPFITSRAPEIAAASFHNCRQAARQCAQMIHTYYNIPTALPLQCSIPGIFSSGMILIIDLIVNSHTDHPGGGTTSHDSEYGAAVNERDLKICSAVLESLGNYCHMAGRLRDIMKEFQEFWRSRLSVQPTAVSKSIQLLQGTGGLESTGLYAQQPSSTSTLAWEQSIGHDPATNFPGPGCLEMGAPSLSLPQAQPDFNPFRIPNELQNFPSDAGLLSEEWMSDMTLGSAAYDLVSLPLEPGQADLPSDWNDTMEGVLRLGGGGFMP</sequence>
<evidence type="ECO:0000256" key="3">
    <source>
        <dbReference type="ARBA" id="ARBA00023125"/>
    </source>
</evidence>
<dbReference type="Pfam" id="PF04082">
    <property type="entry name" value="Fungal_trans"/>
    <property type="match status" value="1"/>
</dbReference>
<evidence type="ECO:0000256" key="4">
    <source>
        <dbReference type="ARBA" id="ARBA00023242"/>
    </source>
</evidence>
<gene>
    <name evidence="7" type="ORF">RDB_LOCUS115262</name>
</gene>
<evidence type="ECO:0000313" key="8">
    <source>
        <dbReference type="Proteomes" id="UP000663827"/>
    </source>
</evidence>
<dbReference type="PANTHER" id="PTHR46910:SF3">
    <property type="entry name" value="HALOTOLERANCE PROTEIN 9-RELATED"/>
    <property type="match status" value="1"/>
</dbReference>
<dbReference type="InterPro" id="IPR050987">
    <property type="entry name" value="AtrR-like"/>
</dbReference>
<dbReference type="Proteomes" id="UP000663827">
    <property type="component" value="Unassembled WGS sequence"/>
</dbReference>
<protein>
    <recommendedName>
        <fullName evidence="6">Xylanolytic transcriptional activator regulatory domain-containing protein</fullName>
    </recommendedName>
</protein>
<dbReference type="GO" id="GO:0006351">
    <property type="term" value="P:DNA-templated transcription"/>
    <property type="evidence" value="ECO:0007669"/>
    <property type="project" value="InterPro"/>
</dbReference>
<feature type="domain" description="Xylanolytic transcriptional activator regulatory" evidence="6">
    <location>
        <begin position="205"/>
        <end position="349"/>
    </location>
</feature>
<feature type="compositionally biased region" description="Basic and acidic residues" evidence="5">
    <location>
        <begin position="28"/>
        <end position="37"/>
    </location>
</feature>
<dbReference type="InterPro" id="IPR007219">
    <property type="entry name" value="XnlR_reg_dom"/>
</dbReference>
<evidence type="ECO:0000259" key="6">
    <source>
        <dbReference type="Pfam" id="PF04082"/>
    </source>
</evidence>
<feature type="region of interest" description="Disordered" evidence="5">
    <location>
        <begin position="15"/>
        <end position="41"/>
    </location>
</feature>
<reference evidence="7" key="1">
    <citation type="submission" date="2021-01" db="EMBL/GenBank/DDBJ databases">
        <authorList>
            <person name="Kaushik A."/>
        </authorList>
    </citation>
    <scope>NUCLEOTIDE SEQUENCE</scope>
    <source>
        <strain evidence="7">AG5</strain>
    </source>
</reference>
<dbReference type="GO" id="GO:0008270">
    <property type="term" value="F:zinc ion binding"/>
    <property type="evidence" value="ECO:0007669"/>
    <property type="project" value="InterPro"/>
</dbReference>
<dbReference type="GO" id="GO:0003700">
    <property type="term" value="F:DNA-binding transcription factor activity"/>
    <property type="evidence" value="ECO:0007669"/>
    <property type="project" value="InterPro"/>
</dbReference>
<keyword evidence="3" id="KW-0238">DNA-binding</keyword>
<evidence type="ECO:0000313" key="7">
    <source>
        <dbReference type="EMBL" id="CAE7179840.1"/>
    </source>
</evidence>